<dbReference type="EMBL" id="CAMXCT020002689">
    <property type="protein sequence ID" value="CAL1153240.1"/>
    <property type="molecule type" value="Genomic_DNA"/>
</dbReference>
<evidence type="ECO:0000313" key="6">
    <source>
        <dbReference type="EMBL" id="CAL4787177.1"/>
    </source>
</evidence>
<dbReference type="PANTHER" id="PTHR37984">
    <property type="entry name" value="PROTEIN CBG26694"/>
    <property type="match status" value="1"/>
</dbReference>
<sequence>MGRDRGSPMNRSRLAQKYPPGLVNAILLAYAISIGIAHNLLYMIEGSKMLQFDASFENNMVMSGLVQQPEEIYKLTNDQITEIYPLDEEMEPKENFPGTHPLSLEALVKRAHDGLGHPGKERFLRILANSKASSKVMEIAKSLKCSVCEKFRLPRPSRAAAPPKEIGLNEIVGIDTIQLRAPFSNKTKYCINIVDYSSHFQLVVPLTGHTAEATRAGYRLWLKIFGAPRKLLCDLGRAFQKQFETLAEADGSELLPSSLETPEQRGFVERHGQLFKDVFYKTIEQTKCSTWDEWYQTIDLACSTKNRLSTRGGYSPAQRVFGYQQRIPGGLMSDGEDDLAVQSLAAAGDTGVTRAMMIRKAASQAFHEVDCQQAVRAAATHGPRPHFAYETGQAVYFWRRGTDAARKPAIYFWHGPARVVATQLPTTVWLSYNHHLVKASPEKLRPASEEEFYSISGWLEGISNAKKQFETDKIKGMIDLSQENDDLPPTEQQDSWRREGNFWIRVHELPRRELFRPDHDLSKLPVHLDQLLPWRKTIMAITDGEQEILEDEWIHGQDFPSHGHEWTGETWFEEKPAPESREHLKRPADPLVPRARITQKAKIDPEQMIPLSQAPMAKPEQPAVVIPSTRTPEIEAPPGLPAPEPEQPVPPEPEASESTPLTPMDASGEESTPDDRKRVFDEVLQPEGAWEELPASKRTRLELLEIYFTTISNKSATRQRKGKEATTKDFQGRDRERLMRAIQKEFNNNLGAYELLSPQESALVRAQNPEKIMKSRYVLTKKPIEDFALEDAISANEVLDSSEPDQPAKAKCRHVMQGYSEAALLDLETSTPQVHRDSVIFAAQVMASMRKTALIQQSFPRPLIRDLINANQIAKEALDFKELGIRVMPIPLDRLHAGVVTDASWGNSKEFGSYLETSATNDWWEETDQSWIHHHVDARTTGFHAAACADGPDLHQLLPDRHTEIRNSQRSTSVQDMWTTSDSIRSMSSTPWTGRTTFYKQTEGNLLDAKDIHAGYDQLNKLFSQGGEIVIFYDKDLPKSQTLQNVSLASWKSYRLKRRTVNTLSSETQALVRGLSSVHWYRVLILEARGLHLSAREWHREVAQLPFICVTDSKSLYDTICKCTNPASQCEDKRTSIDISLIKQEIAELNGTIRWIDGRTMLADSLTKESKADLLRHVMRTGQWSILEEGSALQRKLLERTSRHEVLFIF</sequence>
<evidence type="ECO:0000259" key="3">
    <source>
        <dbReference type="PROSITE" id="PS50994"/>
    </source>
</evidence>
<evidence type="ECO:0000313" key="5">
    <source>
        <dbReference type="EMBL" id="CAL1153240.1"/>
    </source>
</evidence>
<dbReference type="SUPFAM" id="SSF53098">
    <property type="entry name" value="Ribonuclease H-like"/>
    <property type="match status" value="1"/>
</dbReference>
<keyword evidence="2" id="KW-0472">Membrane</keyword>
<dbReference type="OrthoDB" id="406910at2759"/>
<evidence type="ECO:0000256" key="2">
    <source>
        <dbReference type="SAM" id="Phobius"/>
    </source>
</evidence>
<dbReference type="Proteomes" id="UP001152797">
    <property type="component" value="Unassembled WGS sequence"/>
</dbReference>
<evidence type="ECO:0000313" key="7">
    <source>
        <dbReference type="Proteomes" id="UP001152797"/>
    </source>
</evidence>
<dbReference type="AlphaFoldDB" id="A0A9P1CYQ5"/>
<keyword evidence="2" id="KW-0812">Transmembrane</keyword>
<protein>
    <submittedName>
        <fullName evidence="6">Integrase catalytic domain-containing protein</fullName>
    </submittedName>
</protein>
<dbReference type="PANTHER" id="PTHR37984:SF5">
    <property type="entry name" value="PROTEIN NYNRIN-LIKE"/>
    <property type="match status" value="1"/>
</dbReference>
<evidence type="ECO:0000256" key="1">
    <source>
        <dbReference type="SAM" id="MobiDB-lite"/>
    </source>
</evidence>
<dbReference type="GO" id="GO:0015074">
    <property type="term" value="P:DNA integration"/>
    <property type="evidence" value="ECO:0007669"/>
    <property type="project" value="InterPro"/>
</dbReference>
<dbReference type="EMBL" id="CAMXCT030002689">
    <property type="protein sequence ID" value="CAL4787177.1"/>
    <property type="molecule type" value="Genomic_DNA"/>
</dbReference>
<dbReference type="InterPro" id="IPR012337">
    <property type="entry name" value="RNaseH-like_sf"/>
</dbReference>
<name>A0A9P1CYQ5_9DINO</name>
<feature type="domain" description="Integrase catalytic" evidence="3">
    <location>
        <begin position="158"/>
        <end position="324"/>
    </location>
</feature>
<gene>
    <name evidence="4" type="ORF">C1SCF055_LOCUS26030</name>
</gene>
<dbReference type="InterPro" id="IPR001584">
    <property type="entry name" value="Integrase_cat-core"/>
</dbReference>
<dbReference type="GO" id="GO:0003676">
    <property type="term" value="F:nucleic acid binding"/>
    <property type="evidence" value="ECO:0007669"/>
    <property type="project" value="InterPro"/>
</dbReference>
<feature type="compositionally biased region" description="Pro residues" evidence="1">
    <location>
        <begin position="638"/>
        <end position="653"/>
    </location>
</feature>
<feature type="region of interest" description="Disordered" evidence="1">
    <location>
        <begin position="599"/>
        <end position="676"/>
    </location>
</feature>
<feature type="region of interest" description="Disordered" evidence="1">
    <location>
        <begin position="575"/>
        <end position="594"/>
    </location>
</feature>
<reference evidence="4" key="1">
    <citation type="submission" date="2022-10" db="EMBL/GenBank/DDBJ databases">
        <authorList>
            <person name="Chen Y."/>
            <person name="Dougan E. K."/>
            <person name="Chan C."/>
            <person name="Rhodes N."/>
            <person name="Thang M."/>
        </authorList>
    </citation>
    <scope>NUCLEOTIDE SEQUENCE</scope>
</reference>
<dbReference type="InterPro" id="IPR050951">
    <property type="entry name" value="Retrovirus_Pol_polyprotein"/>
</dbReference>
<feature type="compositionally biased region" description="Basic and acidic residues" evidence="1">
    <location>
        <begin position="575"/>
        <end position="588"/>
    </location>
</feature>
<proteinExistence type="predicted"/>
<evidence type="ECO:0000313" key="4">
    <source>
        <dbReference type="EMBL" id="CAI3999865.1"/>
    </source>
</evidence>
<dbReference type="InterPro" id="IPR036397">
    <property type="entry name" value="RNaseH_sf"/>
</dbReference>
<accession>A0A9P1CYQ5</accession>
<keyword evidence="2" id="KW-1133">Transmembrane helix</keyword>
<feature type="transmembrane region" description="Helical" evidence="2">
    <location>
        <begin position="21"/>
        <end position="44"/>
    </location>
</feature>
<dbReference type="EMBL" id="CAMXCT010002689">
    <property type="protein sequence ID" value="CAI3999865.1"/>
    <property type="molecule type" value="Genomic_DNA"/>
</dbReference>
<keyword evidence="7" id="KW-1185">Reference proteome</keyword>
<reference evidence="5" key="2">
    <citation type="submission" date="2024-04" db="EMBL/GenBank/DDBJ databases">
        <authorList>
            <person name="Chen Y."/>
            <person name="Shah S."/>
            <person name="Dougan E. K."/>
            <person name="Thang M."/>
            <person name="Chan C."/>
        </authorList>
    </citation>
    <scope>NUCLEOTIDE SEQUENCE [LARGE SCALE GENOMIC DNA]</scope>
</reference>
<comment type="caution">
    <text evidence="4">The sequence shown here is derived from an EMBL/GenBank/DDBJ whole genome shotgun (WGS) entry which is preliminary data.</text>
</comment>
<organism evidence="4">
    <name type="scientific">Cladocopium goreaui</name>
    <dbReference type="NCBI Taxonomy" id="2562237"/>
    <lineage>
        <taxon>Eukaryota</taxon>
        <taxon>Sar</taxon>
        <taxon>Alveolata</taxon>
        <taxon>Dinophyceae</taxon>
        <taxon>Suessiales</taxon>
        <taxon>Symbiodiniaceae</taxon>
        <taxon>Cladocopium</taxon>
    </lineage>
</organism>
<dbReference type="Gene3D" id="3.30.420.10">
    <property type="entry name" value="Ribonuclease H-like superfamily/Ribonuclease H"/>
    <property type="match status" value="1"/>
</dbReference>
<dbReference type="PROSITE" id="PS50994">
    <property type="entry name" value="INTEGRASE"/>
    <property type="match status" value="1"/>
</dbReference>